<dbReference type="EMBL" id="UOFM01000001">
    <property type="protein sequence ID" value="VAW71908.1"/>
    <property type="molecule type" value="Genomic_DNA"/>
</dbReference>
<accession>A0A3B0XUC9</accession>
<protein>
    <submittedName>
        <fullName evidence="1">Uncharacterized protein</fullName>
    </submittedName>
</protein>
<gene>
    <name evidence="1" type="ORF">MNBD_GAMMA14-1165</name>
</gene>
<dbReference type="AlphaFoldDB" id="A0A3B0XUC9"/>
<reference evidence="1" key="1">
    <citation type="submission" date="2018-06" db="EMBL/GenBank/DDBJ databases">
        <authorList>
            <person name="Zhirakovskaya E."/>
        </authorList>
    </citation>
    <scope>NUCLEOTIDE SEQUENCE</scope>
</reference>
<name>A0A3B0XUC9_9ZZZZ</name>
<proteinExistence type="predicted"/>
<evidence type="ECO:0000313" key="1">
    <source>
        <dbReference type="EMBL" id="VAW71908.1"/>
    </source>
</evidence>
<organism evidence="1">
    <name type="scientific">hydrothermal vent metagenome</name>
    <dbReference type="NCBI Taxonomy" id="652676"/>
    <lineage>
        <taxon>unclassified sequences</taxon>
        <taxon>metagenomes</taxon>
        <taxon>ecological metagenomes</taxon>
    </lineage>
</organism>
<sequence>MEQSDTDTIKHREISFRDILPGQQQALDALLALNDIDGVLDICLADSSGNAIRVSYDLRQIDLYTLEALLFELGFHLDNSLLTRLKRALYYYTEGIELENISTGRDQDQSTRDIFMNCYLNHRHGCRDSRPEHWRRYL</sequence>